<organism evidence="2 3">
    <name type="scientific">Streptococcus himalayensis</name>
    <dbReference type="NCBI Taxonomy" id="1888195"/>
    <lineage>
        <taxon>Bacteria</taxon>
        <taxon>Bacillati</taxon>
        <taxon>Bacillota</taxon>
        <taxon>Bacilli</taxon>
        <taxon>Lactobacillales</taxon>
        <taxon>Streptococcaceae</taxon>
        <taxon>Streptococcus</taxon>
    </lineage>
</organism>
<dbReference type="EMBL" id="BMJN01000039">
    <property type="protein sequence ID" value="GGE36314.1"/>
    <property type="molecule type" value="Genomic_DNA"/>
</dbReference>
<dbReference type="InterPro" id="IPR024463">
    <property type="entry name" value="Transposase_TnpC_homeodom"/>
</dbReference>
<gene>
    <name evidence="2" type="ORF">GCM10011510_17080</name>
</gene>
<dbReference type="Pfam" id="PF13007">
    <property type="entry name" value="LZ_Tnp_IS66"/>
    <property type="match status" value="1"/>
</dbReference>
<proteinExistence type="predicted"/>
<dbReference type="OrthoDB" id="2326982at2"/>
<name>A0A917EHN2_9STRE</name>
<accession>A0A917EHN2</accession>
<dbReference type="Proteomes" id="UP000660801">
    <property type="component" value="Unassembled WGS sequence"/>
</dbReference>
<evidence type="ECO:0000313" key="3">
    <source>
        <dbReference type="Proteomes" id="UP000660801"/>
    </source>
</evidence>
<reference evidence="2" key="1">
    <citation type="journal article" date="2014" name="Int. J. Syst. Evol. Microbiol.">
        <title>Complete genome sequence of Corynebacterium casei LMG S-19264T (=DSM 44701T), isolated from a smear-ripened cheese.</title>
        <authorList>
            <consortium name="US DOE Joint Genome Institute (JGI-PGF)"/>
            <person name="Walter F."/>
            <person name="Albersmeier A."/>
            <person name="Kalinowski J."/>
            <person name="Ruckert C."/>
        </authorList>
    </citation>
    <scope>NUCLEOTIDE SEQUENCE</scope>
    <source>
        <strain evidence="2">CGMCC 1.15533</strain>
    </source>
</reference>
<dbReference type="RefSeq" id="WP_068993241.1">
    <property type="nucleotide sequence ID" value="NZ_BMJN01000039.1"/>
</dbReference>
<protein>
    <recommendedName>
        <fullName evidence="1">Transposase TnpC homeodomain domain-containing protein</fullName>
    </recommendedName>
</protein>
<keyword evidence="3" id="KW-1185">Reference proteome</keyword>
<evidence type="ECO:0000313" key="2">
    <source>
        <dbReference type="EMBL" id="GGE36314.1"/>
    </source>
</evidence>
<comment type="caution">
    <text evidence="2">The sequence shown here is derived from an EMBL/GenBank/DDBJ whole genome shotgun (WGS) entry which is preliminary data.</text>
</comment>
<evidence type="ECO:0000259" key="1">
    <source>
        <dbReference type="Pfam" id="PF13007"/>
    </source>
</evidence>
<feature type="domain" description="Transposase TnpC homeodomain" evidence="1">
    <location>
        <begin position="25"/>
        <end position="64"/>
    </location>
</feature>
<reference evidence="2" key="2">
    <citation type="submission" date="2020-09" db="EMBL/GenBank/DDBJ databases">
        <authorList>
            <person name="Sun Q."/>
            <person name="Zhou Y."/>
        </authorList>
    </citation>
    <scope>NUCLEOTIDE SEQUENCE</scope>
    <source>
        <strain evidence="2">CGMCC 1.15533</strain>
    </source>
</reference>
<dbReference type="AlphaFoldDB" id="A0A917EHN2"/>
<sequence>MEPQDKVIESLTKTIEIMTNELTLLREQVAYLTQKLYGKSSEKVAYQPGQLSLFEEEPLPEEDADLPR</sequence>